<proteinExistence type="predicted"/>
<dbReference type="Pfam" id="PF04352">
    <property type="entry name" value="ProQ"/>
    <property type="match status" value="1"/>
</dbReference>
<evidence type="ECO:0000313" key="7">
    <source>
        <dbReference type="EMBL" id="XCJ80665.1"/>
    </source>
</evidence>
<feature type="domain" description="ProQ/FinO" evidence="6">
    <location>
        <begin position="187"/>
        <end position="296"/>
    </location>
</feature>
<evidence type="ECO:0000256" key="2">
    <source>
        <dbReference type="ARBA" id="ARBA00022884"/>
    </source>
</evidence>
<dbReference type="EMBL" id="CP159578">
    <property type="protein sequence ID" value="XCJ80665.1"/>
    <property type="molecule type" value="Genomic_DNA"/>
</dbReference>
<feature type="region of interest" description="Disordered" evidence="5">
    <location>
        <begin position="281"/>
        <end position="315"/>
    </location>
</feature>
<dbReference type="GO" id="GO:0034057">
    <property type="term" value="F:RNA strand-exchange activity"/>
    <property type="evidence" value="ECO:0007669"/>
    <property type="project" value="InterPro"/>
</dbReference>
<dbReference type="AlphaFoldDB" id="A0AB74UHX7"/>
<feature type="coiled-coil region" evidence="4">
    <location>
        <begin position="9"/>
        <end position="43"/>
    </location>
</feature>
<reference evidence="7" key="1">
    <citation type="submission" date="2024-06" db="EMBL/GenBank/DDBJ databases">
        <title>Complete genome of Salinicola endophyticus HNIBRBA4755.</title>
        <authorList>
            <person name="Shin S.Y."/>
            <person name="Kang H."/>
            <person name="Song J."/>
        </authorList>
    </citation>
    <scope>NUCLEOTIDE SEQUENCE</scope>
    <source>
        <strain evidence="7">HNIBRBA4755</strain>
    </source>
</reference>
<feature type="compositionally biased region" description="Low complexity" evidence="5">
    <location>
        <begin position="132"/>
        <end position="156"/>
    </location>
</feature>
<evidence type="ECO:0000256" key="4">
    <source>
        <dbReference type="SAM" id="Coils"/>
    </source>
</evidence>
<organism evidence="7">
    <name type="scientific">Salinicola endophyticus</name>
    <dbReference type="NCBI Taxonomy" id="1949083"/>
    <lineage>
        <taxon>Bacteria</taxon>
        <taxon>Pseudomonadati</taxon>
        <taxon>Pseudomonadota</taxon>
        <taxon>Gammaproteobacteria</taxon>
        <taxon>Oceanospirillales</taxon>
        <taxon>Halomonadaceae</taxon>
        <taxon>Salinicola</taxon>
    </lineage>
</organism>
<protein>
    <submittedName>
        <fullName evidence="7">ProQ/FINO family protein</fullName>
    </submittedName>
</protein>
<dbReference type="GO" id="GO:0033592">
    <property type="term" value="F:RNA strand annealing activity"/>
    <property type="evidence" value="ECO:0007669"/>
    <property type="project" value="InterPro"/>
</dbReference>
<evidence type="ECO:0000259" key="6">
    <source>
        <dbReference type="SMART" id="SM00945"/>
    </source>
</evidence>
<dbReference type="GO" id="GO:0005829">
    <property type="term" value="C:cytosol"/>
    <property type="evidence" value="ECO:0007669"/>
    <property type="project" value="TreeGrafter"/>
</dbReference>
<sequence>MTERTQALLAEIERKIDASQAALEAERERSRTLASENRALKERLLALAELDPLIAGGHTHPEDPDGGTRVRGLGNLAFRRSRPREEGTDEASRRGPSPLQRLTSTPPAPTEVSAEPEAPTEPVASAPRATLASGASDAPESASASAASASSLPRASTDPAGDSNGAGGAEPTDSGSAQSTLAFGAEHEAPSPHALLAQWYKRYPKAFFKGHTRPLKTGIHLDLCACEPWPEKLVRRALACYVHLPRYLKSVREGARRVDLQGADSDVVSAEEAKHAKRQLEALQKKQQVKETRQRADKLDRKIGELLAKHGRHDS</sequence>
<dbReference type="PANTHER" id="PTHR38106:SF1">
    <property type="entry name" value="RNA CHAPERONE PROQ"/>
    <property type="match status" value="1"/>
</dbReference>
<dbReference type="Gene3D" id="1.10.1710.10">
    <property type="entry name" value="ProQ/FinO domain"/>
    <property type="match status" value="1"/>
</dbReference>
<dbReference type="InterPro" id="IPR036442">
    <property type="entry name" value="ProQ/FinO_sf"/>
</dbReference>
<dbReference type="InterPro" id="IPR023529">
    <property type="entry name" value="ProQ"/>
</dbReference>
<dbReference type="RefSeq" id="WP_353981484.1">
    <property type="nucleotide sequence ID" value="NZ_CP159578.1"/>
</dbReference>
<feature type="region of interest" description="Disordered" evidence="5">
    <location>
        <begin position="53"/>
        <end position="177"/>
    </location>
</feature>
<keyword evidence="3" id="KW-0143">Chaperone</keyword>
<dbReference type="SUPFAM" id="SSF48657">
    <property type="entry name" value="FinO-like"/>
    <property type="match status" value="1"/>
</dbReference>
<name>A0AB74UHX7_9GAMM</name>
<evidence type="ECO:0000256" key="3">
    <source>
        <dbReference type="ARBA" id="ARBA00023186"/>
    </source>
</evidence>
<keyword evidence="1" id="KW-0963">Cytoplasm</keyword>
<keyword evidence="2" id="KW-0694">RNA-binding</keyword>
<feature type="compositionally biased region" description="Basic and acidic residues" evidence="5">
    <location>
        <begin position="59"/>
        <end position="68"/>
    </location>
</feature>
<dbReference type="InterPro" id="IPR016103">
    <property type="entry name" value="ProQ/FinO"/>
</dbReference>
<feature type="compositionally biased region" description="Basic and acidic residues" evidence="5">
    <location>
        <begin position="83"/>
        <end position="93"/>
    </location>
</feature>
<keyword evidence="4" id="KW-0175">Coiled coil</keyword>
<gene>
    <name evidence="7" type="ORF">ABV408_05665</name>
</gene>
<evidence type="ECO:0000256" key="5">
    <source>
        <dbReference type="SAM" id="MobiDB-lite"/>
    </source>
</evidence>
<dbReference type="SMART" id="SM00945">
    <property type="entry name" value="ProQ"/>
    <property type="match status" value="1"/>
</dbReference>
<evidence type="ECO:0000256" key="1">
    <source>
        <dbReference type="ARBA" id="ARBA00022490"/>
    </source>
</evidence>
<accession>A0AB74UHX7</accession>
<dbReference type="GO" id="GO:0010608">
    <property type="term" value="P:post-transcriptional regulation of gene expression"/>
    <property type="evidence" value="ECO:0007669"/>
    <property type="project" value="InterPro"/>
</dbReference>
<dbReference type="PANTHER" id="PTHR38106">
    <property type="entry name" value="RNA CHAPERONE PROQ"/>
    <property type="match status" value="1"/>
</dbReference>